<name>A0A1Y4LYF1_9FIRM</name>
<feature type="active site" description="Proton donor/acceptor" evidence="2">
    <location>
        <position position="124"/>
    </location>
</feature>
<dbReference type="Proteomes" id="UP000195447">
    <property type="component" value="Unassembled WGS sequence"/>
</dbReference>
<protein>
    <submittedName>
        <fullName evidence="3">SrtB family sortase</fullName>
    </submittedName>
</protein>
<evidence type="ECO:0000256" key="2">
    <source>
        <dbReference type="PIRSR" id="PIRSR605754-1"/>
    </source>
</evidence>
<evidence type="ECO:0000313" key="3">
    <source>
        <dbReference type="EMBL" id="OUP61615.1"/>
    </source>
</evidence>
<dbReference type="GO" id="GO:0016787">
    <property type="term" value="F:hydrolase activity"/>
    <property type="evidence" value="ECO:0007669"/>
    <property type="project" value="UniProtKB-KW"/>
</dbReference>
<dbReference type="Pfam" id="PF04203">
    <property type="entry name" value="Sortase"/>
    <property type="match status" value="1"/>
</dbReference>
<dbReference type="InterPro" id="IPR009835">
    <property type="entry name" value="SrtB"/>
</dbReference>
<dbReference type="EMBL" id="NFKM01000002">
    <property type="protein sequence ID" value="OUP61615.1"/>
    <property type="molecule type" value="Genomic_DNA"/>
</dbReference>
<keyword evidence="1" id="KW-0378">Hydrolase</keyword>
<keyword evidence="4" id="KW-1185">Reference proteome</keyword>
<reference evidence="4" key="1">
    <citation type="submission" date="2017-04" db="EMBL/GenBank/DDBJ databases">
        <title>Function of individual gut microbiota members based on whole genome sequencing of pure cultures obtained from chicken caecum.</title>
        <authorList>
            <person name="Medvecky M."/>
            <person name="Cejkova D."/>
            <person name="Polansky O."/>
            <person name="Karasova D."/>
            <person name="Kubasova T."/>
            <person name="Cizek A."/>
            <person name="Rychlik I."/>
        </authorList>
    </citation>
    <scope>NUCLEOTIDE SEQUENCE [LARGE SCALE GENOMIC DNA]</scope>
    <source>
        <strain evidence="4">An178</strain>
    </source>
</reference>
<evidence type="ECO:0000313" key="4">
    <source>
        <dbReference type="Proteomes" id="UP000195447"/>
    </source>
</evidence>
<dbReference type="AlphaFoldDB" id="A0A1Y4LYF1"/>
<dbReference type="NCBIfam" id="TIGR03064">
    <property type="entry name" value="sortase_srtB"/>
    <property type="match status" value="1"/>
</dbReference>
<feature type="active site" description="Acyl-thioester intermediate" evidence="2">
    <location>
        <position position="214"/>
    </location>
</feature>
<accession>A0A1Y4LYF1</accession>
<dbReference type="RefSeq" id="WP_087158080.1">
    <property type="nucleotide sequence ID" value="NZ_NFKM01000002.1"/>
</dbReference>
<proteinExistence type="predicted"/>
<sequence>MKKWLYRILMLICVGVFAFSAYQLYLIYSSSKQVEDETAALQEYVIEEDYLQPDWASLQAENPDIIAWVYVPECNISFPVVQGDDNSYYLTHTTKNEYNERGAIFLDYQANPSFTDNNSIIYGHSVEGGGMFTDLKNYSDQTFFSEHPVFYLLTPNANYECQIMTYAKSNDGSVYYTTSFGGYRDDVINQMKTNALYYNDVDTTDKSLVTLSTCDLDYGFNSNRRLILTGVLNQITDPIKIID</sequence>
<comment type="caution">
    <text evidence="3">The sequence shown here is derived from an EMBL/GenBank/DDBJ whole genome shotgun (WGS) entry which is preliminary data.</text>
</comment>
<dbReference type="InterPro" id="IPR005754">
    <property type="entry name" value="Sortase"/>
</dbReference>
<dbReference type="Gene3D" id="2.40.260.10">
    <property type="entry name" value="Sortase"/>
    <property type="match status" value="1"/>
</dbReference>
<gene>
    <name evidence="3" type="ORF">B5F14_01295</name>
</gene>
<dbReference type="SUPFAM" id="SSF63817">
    <property type="entry name" value="Sortase"/>
    <property type="match status" value="1"/>
</dbReference>
<organism evidence="3 4">
    <name type="scientific">Faecalitalea cylindroides</name>
    <dbReference type="NCBI Taxonomy" id="39483"/>
    <lineage>
        <taxon>Bacteria</taxon>
        <taxon>Bacillati</taxon>
        <taxon>Bacillota</taxon>
        <taxon>Erysipelotrichia</taxon>
        <taxon>Erysipelotrichales</taxon>
        <taxon>Erysipelotrichaceae</taxon>
        <taxon>Faecalitalea</taxon>
    </lineage>
</organism>
<evidence type="ECO:0000256" key="1">
    <source>
        <dbReference type="ARBA" id="ARBA00022801"/>
    </source>
</evidence>
<dbReference type="CDD" id="cd05826">
    <property type="entry name" value="Sortase_B"/>
    <property type="match status" value="1"/>
</dbReference>
<dbReference type="InterPro" id="IPR023365">
    <property type="entry name" value="Sortase_dom-sf"/>
</dbReference>